<keyword evidence="11" id="KW-1185">Reference proteome</keyword>
<dbReference type="STRING" id="1903952.BIT28_11675"/>
<dbReference type="PANTHER" id="PTHR22726">
    <property type="entry name" value="METALLOENDOPEPTIDASE OMA1"/>
    <property type="match status" value="1"/>
</dbReference>
<evidence type="ECO:0000313" key="10">
    <source>
        <dbReference type="EMBL" id="OLQ72335.1"/>
    </source>
</evidence>
<organism evidence="10 11">
    <name type="scientific">Photobacterium proteolyticum</name>
    <dbReference type="NCBI Taxonomy" id="1903952"/>
    <lineage>
        <taxon>Bacteria</taxon>
        <taxon>Pseudomonadati</taxon>
        <taxon>Pseudomonadota</taxon>
        <taxon>Gammaproteobacteria</taxon>
        <taxon>Vibrionales</taxon>
        <taxon>Vibrionaceae</taxon>
        <taxon>Photobacterium</taxon>
    </lineage>
</organism>
<keyword evidence="4 6" id="KW-0862">Zinc</keyword>
<keyword evidence="7" id="KW-0472">Membrane</keyword>
<dbReference type="AlphaFoldDB" id="A0A1Q9GD54"/>
<proteinExistence type="inferred from homology"/>
<evidence type="ECO:0000256" key="2">
    <source>
        <dbReference type="ARBA" id="ARBA00022723"/>
    </source>
</evidence>
<keyword evidence="3 6" id="KW-0378">Hydrolase</keyword>
<feature type="domain" description="DUF7092" evidence="9">
    <location>
        <begin position="5"/>
        <end position="79"/>
    </location>
</feature>
<comment type="caution">
    <text evidence="10">The sequence shown here is derived from an EMBL/GenBank/DDBJ whole genome shotgun (WGS) entry which is preliminary data.</text>
</comment>
<sequence length="331" mass="36180">MIVSGICHPPRSSEKRDASVQLLPSGQLQLVTELGQQEWSLTELEISKPLGNLPIKVTFPGGMQFIAHDSRSLERMLGAGKSSRLHRVERNIPMIAASLAAMLVVFVLMFTHGVPWLTGALVRVMPEQVPQLVGEHVLATLDEHMLEPSALTVSQQTAISDRFSRMNTNLPPLPVQPKLVFRRWGNGPNAMALSDGSVIVFDSLVELAETSEQLDSIILHELGHIQNQHVMKSLVRSTLLSAAVAVVTGESTGLIDTFSGIGVFLVTQGYSRTAEEEADEYAAGQMVRLYGSVVPMRQMFELLNETAGSGELPEWLSTHPELESRIEGLSQ</sequence>
<dbReference type="Pfam" id="PF01435">
    <property type="entry name" value="Peptidase_M48"/>
    <property type="match status" value="1"/>
</dbReference>
<evidence type="ECO:0000259" key="8">
    <source>
        <dbReference type="Pfam" id="PF01435"/>
    </source>
</evidence>
<dbReference type="GO" id="GO:0004222">
    <property type="term" value="F:metalloendopeptidase activity"/>
    <property type="evidence" value="ECO:0007669"/>
    <property type="project" value="InterPro"/>
</dbReference>
<feature type="transmembrane region" description="Helical" evidence="7">
    <location>
        <begin position="94"/>
        <end position="117"/>
    </location>
</feature>
<dbReference type="Pfam" id="PF23368">
    <property type="entry name" value="DUF7092"/>
    <property type="match status" value="1"/>
</dbReference>
<keyword evidence="5 6" id="KW-0482">Metalloprotease</keyword>
<keyword evidence="2" id="KW-0479">Metal-binding</keyword>
<keyword evidence="7" id="KW-1133">Transmembrane helix</keyword>
<comment type="similarity">
    <text evidence="6">Belongs to the peptidase M48 family.</text>
</comment>
<dbReference type="Gene3D" id="3.30.2010.10">
    <property type="entry name" value="Metalloproteases ('zincins'), catalytic domain"/>
    <property type="match status" value="1"/>
</dbReference>
<dbReference type="InterPro" id="IPR001915">
    <property type="entry name" value="Peptidase_M48"/>
</dbReference>
<keyword evidence="1 6" id="KW-0645">Protease</keyword>
<dbReference type="GO" id="GO:0046872">
    <property type="term" value="F:metal ion binding"/>
    <property type="evidence" value="ECO:0007669"/>
    <property type="project" value="UniProtKB-KW"/>
</dbReference>
<comment type="cofactor">
    <cofactor evidence="6">
        <name>Zn(2+)</name>
        <dbReference type="ChEBI" id="CHEBI:29105"/>
    </cofactor>
    <text evidence="6">Binds 1 zinc ion per subunit.</text>
</comment>
<keyword evidence="7" id="KW-0812">Transmembrane</keyword>
<evidence type="ECO:0000256" key="5">
    <source>
        <dbReference type="ARBA" id="ARBA00023049"/>
    </source>
</evidence>
<dbReference type="InterPro" id="IPR055518">
    <property type="entry name" value="DUF7092"/>
</dbReference>
<evidence type="ECO:0000256" key="6">
    <source>
        <dbReference type="RuleBase" id="RU003983"/>
    </source>
</evidence>
<dbReference type="PANTHER" id="PTHR22726:SF24">
    <property type="entry name" value="M48 FAMILY METALLOPEPTIDASE"/>
    <property type="match status" value="1"/>
</dbReference>
<feature type="domain" description="Peptidase M48" evidence="8">
    <location>
        <begin position="185"/>
        <end position="330"/>
    </location>
</feature>
<gene>
    <name evidence="10" type="ORF">BIT28_11675</name>
</gene>
<evidence type="ECO:0000256" key="7">
    <source>
        <dbReference type="SAM" id="Phobius"/>
    </source>
</evidence>
<dbReference type="OrthoDB" id="9810445at2"/>
<evidence type="ECO:0000256" key="3">
    <source>
        <dbReference type="ARBA" id="ARBA00022801"/>
    </source>
</evidence>
<dbReference type="InterPro" id="IPR051156">
    <property type="entry name" value="Mito/Outer_Membr_Metalloprot"/>
</dbReference>
<evidence type="ECO:0000256" key="4">
    <source>
        <dbReference type="ARBA" id="ARBA00022833"/>
    </source>
</evidence>
<name>A0A1Q9GD54_9GAMM</name>
<dbReference type="Proteomes" id="UP000186905">
    <property type="component" value="Unassembled WGS sequence"/>
</dbReference>
<evidence type="ECO:0000256" key="1">
    <source>
        <dbReference type="ARBA" id="ARBA00022670"/>
    </source>
</evidence>
<accession>A0A1Q9GD54</accession>
<reference evidence="10 11" key="1">
    <citation type="submission" date="2016-09" db="EMBL/GenBank/DDBJ databases">
        <title>Photobacterium proteolyticum sp. nov. a protease producing bacterium isolated from ocean sediments of Laizhou Bay.</title>
        <authorList>
            <person name="Li Y."/>
        </authorList>
    </citation>
    <scope>NUCLEOTIDE SEQUENCE [LARGE SCALE GENOMIC DNA]</scope>
    <source>
        <strain evidence="10 11">13-12</strain>
    </source>
</reference>
<evidence type="ECO:0000259" key="9">
    <source>
        <dbReference type="Pfam" id="PF23368"/>
    </source>
</evidence>
<dbReference type="GO" id="GO:0016020">
    <property type="term" value="C:membrane"/>
    <property type="evidence" value="ECO:0007669"/>
    <property type="project" value="TreeGrafter"/>
</dbReference>
<protein>
    <submittedName>
        <fullName evidence="10">Uncharacterized protein</fullName>
    </submittedName>
</protein>
<evidence type="ECO:0000313" key="11">
    <source>
        <dbReference type="Proteomes" id="UP000186905"/>
    </source>
</evidence>
<dbReference type="GO" id="GO:0051603">
    <property type="term" value="P:proteolysis involved in protein catabolic process"/>
    <property type="evidence" value="ECO:0007669"/>
    <property type="project" value="TreeGrafter"/>
</dbReference>
<dbReference type="RefSeq" id="WP_075767058.1">
    <property type="nucleotide sequence ID" value="NZ_MJIL01000091.1"/>
</dbReference>
<dbReference type="EMBL" id="MJIL01000091">
    <property type="protein sequence ID" value="OLQ72335.1"/>
    <property type="molecule type" value="Genomic_DNA"/>
</dbReference>
<dbReference type="CDD" id="cd07332">
    <property type="entry name" value="M48C_Oma1_like"/>
    <property type="match status" value="1"/>
</dbReference>